<dbReference type="Proteomes" id="UP001501147">
    <property type="component" value="Unassembled WGS sequence"/>
</dbReference>
<evidence type="ECO:0000313" key="2">
    <source>
        <dbReference type="EMBL" id="GAA4764289.1"/>
    </source>
</evidence>
<keyword evidence="1" id="KW-1133">Transmembrane helix</keyword>
<keyword evidence="1" id="KW-0812">Transmembrane</keyword>
<gene>
    <name evidence="2" type="ORF">GCM10023329_07640</name>
</gene>
<dbReference type="InterPro" id="IPR013901">
    <property type="entry name" value="Anthrone_oxy"/>
</dbReference>
<dbReference type="EMBL" id="BAABJV010000001">
    <property type="protein sequence ID" value="GAA4764289.1"/>
    <property type="molecule type" value="Genomic_DNA"/>
</dbReference>
<reference evidence="3" key="1">
    <citation type="journal article" date="2019" name="Int. J. Syst. Evol. Microbiol.">
        <title>The Global Catalogue of Microorganisms (GCM) 10K type strain sequencing project: providing services to taxonomists for standard genome sequencing and annotation.</title>
        <authorList>
            <consortium name="The Broad Institute Genomics Platform"/>
            <consortium name="The Broad Institute Genome Sequencing Center for Infectious Disease"/>
            <person name="Wu L."/>
            <person name="Ma J."/>
        </authorList>
    </citation>
    <scope>NUCLEOTIDE SEQUENCE [LARGE SCALE GENOMIC DNA]</scope>
    <source>
        <strain evidence="3">JCM 18324</strain>
    </source>
</reference>
<feature type="transmembrane region" description="Helical" evidence="1">
    <location>
        <begin position="7"/>
        <end position="30"/>
    </location>
</feature>
<evidence type="ECO:0000313" key="3">
    <source>
        <dbReference type="Proteomes" id="UP001501147"/>
    </source>
</evidence>
<feature type="transmembrane region" description="Helical" evidence="1">
    <location>
        <begin position="60"/>
        <end position="79"/>
    </location>
</feature>
<comment type="caution">
    <text evidence="2">The sequence shown here is derived from an EMBL/GenBank/DDBJ whole genome shotgun (WGS) entry which is preliminary data.</text>
</comment>
<feature type="transmembrane region" description="Helical" evidence="1">
    <location>
        <begin position="147"/>
        <end position="166"/>
    </location>
</feature>
<keyword evidence="3" id="KW-1185">Reference proteome</keyword>
<protein>
    <submittedName>
        <fullName evidence="2">DUF1772 domain-containing protein</fullName>
    </submittedName>
</protein>
<dbReference type="Pfam" id="PF08592">
    <property type="entry name" value="Anthrone_oxy"/>
    <property type="match status" value="1"/>
</dbReference>
<accession>A0ABP8ZSR8</accession>
<proteinExistence type="predicted"/>
<dbReference type="RefSeq" id="WP_345609323.1">
    <property type="nucleotide sequence ID" value="NZ_BAABJV010000001.1"/>
</dbReference>
<name>A0ABP8ZSR8_9ACTN</name>
<organism evidence="2 3">
    <name type="scientific">Streptomyces sanyensis</name>
    <dbReference type="NCBI Taxonomy" id="568869"/>
    <lineage>
        <taxon>Bacteria</taxon>
        <taxon>Bacillati</taxon>
        <taxon>Actinomycetota</taxon>
        <taxon>Actinomycetes</taxon>
        <taxon>Kitasatosporales</taxon>
        <taxon>Streptomycetaceae</taxon>
        <taxon>Streptomyces</taxon>
    </lineage>
</organism>
<keyword evidence="1" id="KW-0472">Membrane</keyword>
<evidence type="ECO:0000256" key="1">
    <source>
        <dbReference type="SAM" id="Phobius"/>
    </source>
</evidence>
<sequence>MASTIPTVFRVFLIAALLAMGAIAGFFYAYEVSVTTGLAEVDDATYVTAMQAINSVIRNAPFAMSFFGAIVLTAVALVLAWRAAGRRSATFWLIAAALATYLLGGFGVTFALNVPLNEELAGVSLTAHQDLSGIRADYESQWNRWNTLRTVASLAAFALLAGSAVTRTGRPRRG</sequence>
<feature type="transmembrane region" description="Helical" evidence="1">
    <location>
        <begin position="91"/>
        <end position="112"/>
    </location>
</feature>